<evidence type="ECO:0000256" key="3">
    <source>
        <dbReference type="ARBA" id="ARBA00022692"/>
    </source>
</evidence>
<dbReference type="STRING" id="402596.SAMN04489844_0219"/>
<keyword evidence="2" id="KW-1003">Cell membrane</keyword>
<dbReference type="OrthoDB" id="5638726at2"/>
<proteinExistence type="predicted"/>
<dbReference type="EMBL" id="FNRT01000002">
    <property type="protein sequence ID" value="SEB47665.1"/>
    <property type="molecule type" value="Genomic_DNA"/>
</dbReference>
<keyword evidence="4 6" id="KW-1133">Transmembrane helix</keyword>
<feature type="transmembrane region" description="Helical" evidence="6">
    <location>
        <begin position="144"/>
        <end position="168"/>
    </location>
</feature>
<keyword evidence="5 6" id="KW-0472">Membrane</keyword>
<evidence type="ECO:0000256" key="5">
    <source>
        <dbReference type="ARBA" id="ARBA00023136"/>
    </source>
</evidence>
<evidence type="ECO:0000256" key="4">
    <source>
        <dbReference type="ARBA" id="ARBA00022989"/>
    </source>
</evidence>
<reference evidence="8" key="1">
    <citation type="submission" date="2016-10" db="EMBL/GenBank/DDBJ databases">
        <authorList>
            <person name="Varghese N."/>
            <person name="Submissions S."/>
        </authorList>
    </citation>
    <scope>NUCLEOTIDE SEQUENCE [LARGE SCALE GENOMIC DNA]</scope>
    <source>
        <strain evidence="8">DSM 22017</strain>
    </source>
</reference>
<organism evidence="7 8">
    <name type="scientific">Nocardioides exalbidus</name>
    <dbReference type="NCBI Taxonomy" id="402596"/>
    <lineage>
        <taxon>Bacteria</taxon>
        <taxon>Bacillati</taxon>
        <taxon>Actinomycetota</taxon>
        <taxon>Actinomycetes</taxon>
        <taxon>Propionibacteriales</taxon>
        <taxon>Nocardioidaceae</taxon>
        <taxon>Nocardioides</taxon>
    </lineage>
</organism>
<name>A0A1H4JNW8_9ACTN</name>
<dbReference type="GO" id="GO:0015171">
    <property type="term" value="F:amino acid transmembrane transporter activity"/>
    <property type="evidence" value="ECO:0007669"/>
    <property type="project" value="TreeGrafter"/>
</dbReference>
<evidence type="ECO:0000313" key="8">
    <source>
        <dbReference type="Proteomes" id="UP000198742"/>
    </source>
</evidence>
<dbReference type="GO" id="GO:0005886">
    <property type="term" value="C:plasma membrane"/>
    <property type="evidence" value="ECO:0007669"/>
    <property type="project" value="UniProtKB-SubCell"/>
</dbReference>
<dbReference type="Pfam" id="PF01810">
    <property type="entry name" value="LysE"/>
    <property type="match status" value="1"/>
</dbReference>
<feature type="transmembrane region" description="Helical" evidence="6">
    <location>
        <begin position="180"/>
        <end position="198"/>
    </location>
</feature>
<dbReference type="InterPro" id="IPR001123">
    <property type="entry name" value="LeuE-type"/>
</dbReference>
<feature type="transmembrane region" description="Helical" evidence="6">
    <location>
        <begin position="6"/>
        <end position="27"/>
    </location>
</feature>
<dbReference type="AlphaFoldDB" id="A0A1H4JNW8"/>
<keyword evidence="3 6" id="KW-0812">Transmembrane</keyword>
<evidence type="ECO:0000256" key="6">
    <source>
        <dbReference type="SAM" id="Phobius"/>
    </source>
</evidence>
<gene>
    <name evidence="7" type="ORF">SAMN04489844_0219</name>
</gene>
<feature type="transmembrane region" description="Helical" evidence="6">
    <location>
        <begin position="110"/>
        <end position="132"/>
    </location>
</feature>
<protein>
    <submittedName>
        <fullName evidence="7">L-lysine exporter family protein LysE/ArgO</fullName>
    </submittedName>
</protein>
<feature type="transmembrane region" description="Helical" evidence="6">
    <location>
        <begin position="67"/>
        <end position="89"/>
    </location>
</feature>
<accession>A0A1H4JNW8</accession>
<sequence>MFQVALTGLLTGLALIVAVGAQNAFLLRQGIRGEQVLPIVLTCLLSDVVAITLGVAGLGVVLERWPAVLPVAQVLGGLYLIAFGVHAAMRAWKPGKLDAGEGAALTPGRAVLLTLALTWLNPHFYLDAVLMLGTVANSFGTDRWWFLAGTLTASLLWFFGLGFGARLLRGLFARPAAWRVLDSGIAVIMGALGIGLLAH</sequence>
<dbReference type="Proteomes" id="UP000198742">
    <property type="component" value="Unassembled WGS sequence"/>
</dbReference>
<feature type="transmembrane region" description="Helical" evidence="6">
    <location>
        <begin position="39"/>
        <end position="61"/>
    </location>
</feature>
<evidence type="ECO:0000256" key="2">
    <source>
        <dbReference type="ARBA" id="ARBA00022475"/>
    </source>
</evidence>
<dbReference type="PANTHER" id="PTHR30086">
    <property type="entry name" value="ARGININE EXPORTER PROTEIN ARGO"/>
    <property type="match status" value="1"/>
</dbReference>
<evidence type="ECO:0000256" key="1">
    <source>
        <dbReference type="ARBA" id="ARBA00004651"/>
    </source>
</evidence>
<keyword evidence="8" id="KW-1185">Reference proteome</keyword>
<evidence type="ECO:0000313" key="7">
    <source>
        <dbReference type="EMBL" id="SEB47665.1"/>
    </source>
</evidence>
<comment type="subcellular location">
    <subcellularLocation>
        <location evidence="1">Cell membrane</location>
        <topology evidence="1">Multi-pass membrane protein</topology>
    </subcellularLocation>
</comment>
<dbReference type="RefSeq" id="WP_090972158.1">
    <property type="nucleotide sequence ID" value="NZ_FNRT01000002.1"/>
</dbReference>
<dbReference type="PANTHER" id="PTHR30086:SF20">
    <property type="entry name" value="ARGININE EXPORTER PROTEIN ARGO-RELATED"/>
    <property type="match status" value="1"/>
</dbReference>